<comment type="caution">
    <text evidence="1">The sequence shown here is derived from an EMBL/GenBank/DDBJ whole genome shotgun (WGS) entry which is preliminary data.</text>
</comment>
<sequence length="213" mass="21979">MDRLDHLLAATESLLSRVDEVLATVGAPAGHDVWPELRRVRLLPGDAVRAVAALHPAAVAEAVPELRAQARACAATADALPLATDWSGAAAESYEAARRRTAEQLNAGPDSLSRRMTATADLADAVADWMTRTRHALATCLAGVLTSAPALTVGPAHLGAATETSTQSGLPTPDESRAAADIAARLLATIASAYDQAEDLLTEAAPLKSPQPA</sequence>
<protein>
    <submittedName>
        <fullName evidence="1">ElaB/YqjD/DUF883 family membrane-anchored ribosome-binding protein</fullName>
    </submittedName>
</protein>
<dbReference type="EMBL" id="JACHNB010000001">
    <property type="protein sequence ID" value="MBB4738512.1"/>
    <property type="molecule type" value="Genomic_DNA"/>
</dbReference>
<dbReference type="RefSeq" id="WP_185038904.1">
    <property type="nucleotide sequence ID" value="NZ_BAABFG010000005.1"/>
</dbReference>
<dbReference type="AlphaFoldDB" id="A0A7W7M657"/>
<gene>
    <name evidence="1" type="ORF">BJY16_001971</name>
</gene>
<keyword evidence="2" id="KW-1185">Reference proteome</keyword>
<organism evidence="1 2">
    <name type="scientific">Actinoplanes octamycinicus</name>
    <dbReference type="NCBI Taxonomy" id="135948"/>
    <lineage>
        <taxon>Bacteria</taxon>
        <taxon>Bacillati</taxon>
        <taxon>Actinomycetota</taxon>
        <taxon>Actinomycetes</taxon>
        <taxon>Micromonosporales</taxon>
        <taxon>Micromonosporaceae</taxon>
        <taxon>Actinoplanes</taxon>
    </lineage>
</organism>
<dbReference type="Proteomes" id="UP000546162">
    <property type="component" value="Unassembled WGS sequence"/>
</dbReference>
<accession>A0A7W7M657</accession>
<reference evidence="1 2" key="1">
    <citation type="submission" date="2020-08" db="EMBL/GenBank/DDBJ databases">
        <title>Sequencing the genomes of 1000 actinobacteria strains.</title>
        <authorList>
            <person name="Klenk H.-P."/>
        </authorList>
    </citation>
    <scope>NUCLEOTIDE SEQUENCE [LARGE SCALE GENOMIC DNA]</scope>
    <source>
        <strain evidence="1 2">DSM 45809</strain>
    </source>
</reference>
<proteinExistence type="predicted"/>
<name>A0A7W7M657_9ACTN</name>
<evidence type="ECO:0000313" key="1">
    <source>
        <dbReference type="EMBL" id="MBB4738512.1"/>
    </source>
</evidence>
<evidence type="ECO:0000313" key="2">
    <source>
        <dbReference type="Proteomes" id="UP000546162"/>
    </source>
</evidence>